<organism evidence="1 2">
    <name type="scientific">Nephila pilipes</name>
    <name type="common">Giant wood spider</name>
    <name type="synonym">Nephila maculata</name>
    <dbReference type="NCBI Taxonomy" id="299642"/>
    <lineage>
        <taxon>Eukaryota</taxon>
        <taxon>Metazoa</taxon>
        <taxon>Ecdysozoa</taxon>
        <taxon>Arthropoda</taxon>
        <taxon>Chelicerata</taxon>
        <taxon>Arachnida</taxon>
        <taxon>Araneae</taxon>
        <taxon>Araneomorphae</taxon>
        <taxon>Entelegynae</taxon>
        <taxon>Araneoidea</taxon>
        <taxon>Nephilidae</taxon>
        <taxon>Nephila</taxon>
    </lineage>
</organism>
<dbReference type="Proteomes" id="UP000887013">
    <property type="component" value="Unassembled WGS sequence"/>
</dbReference>
<proteinExistence type="predicted"/>
<comment type="caution">
    <text evidence="1">The sequence shown here is derived from an EMBL/GenBank/DDBJ whole genome shotgun (WGS) entry which is preliminary data.</text>
</comment>
<evidence type="ECO:0000313" key="2">
    <source>
        <dbReference type="Proteomes" id="UP000887013"/>
    </source>
</evidence>
<sequence>MVSPYSILNKPRHDAVEVFCLSTGHGWFATQLHHIGISTDHICPLLLFLESVRGLDLPATSKITDSGALYVKAPKSLDRIVKLRE</sequence>
<keyword evidence="2" id="KW-1185">Reference proteome</keyword>
<gene>
    <name evidence="1" type="ORF">NPIL_171961</name>
</gene>
<evidence type="ECO:0000313" key="1">
    <source>
        <dbReference type="EMBL" id="GFT21915.1"/>
    </source>
</evidence>
<dbReference type="EMBL" id="BMAW01059612">
    <property type="protein sequence ID" value="GFT21915.1"/>
    <property type="molecule type" value="Genomic_DNA"/>
</dbReference>
<protein>
    <submittedName>
        <fullName evidence="1">Uncharacterized protein</fullName>
    </submittedName>
</protein>
<name>A0A8X6TJL1_NEPPI</name>
<accession>A0A8X6TJL1</accession>
<reference evidence="1" key="1">
    <citation type="submission" date="2020-08" db="EMBL/GenBank/DDBJ databases">
        <title>Multicomponent nature underlies the extraordinary mechanical properties of spider dragline silk.</title>
        <authorList>
            <person name="Kono N."/>
            <person name="Nakamura H."/>
            <person name="Mori M."/>
            <person name="Yoshida Y."/>
            <person name="Ohtoshi R."/>
            <person name="Malay A.D."/>
            <person name="Moran D.A.P."/>
            <person name="Tomita M."/>
            <person name="Numata K."/>
            <person name="Arakawa K."/>
        </authorList>
    </citation>
    <scope>NUCLEOTIDE SEQUENCE</scope>
</reference>
<dbReference type="AlphaFoldDB" id="A0A8X6TJL1"/>